<organism evidence="4">
    <name type="scientific">Trypanosoma vivax (strain Y486)</name>
    <dbReference type="NCBI Taxonomy" id="1055687"/>
    <lineage>
        <taxon>Eukaryota</taxon>
        <taxon>Discoba</taxon>
        <taxon>Euglenozoa</taxon>
        <taxon>Kinetoplastea</taxon>
        <taxon>Metakinetoplastina</taxon>
        <taxon>Trypanosomatida</taxon>
        <taxon>Trypanosomatidae</taxon>
        <taxon>Trypanosoma</taxon>
        <taxon>Duttonella</taxon>
    </lineage>
</organism>
<dbReference type="Pfam" id="PF00149">
    <property type="entry name" value="Metallophos"/>
    <property type="match status" value="1"/>
</dbReference>
<proteinExistence type="inferred from homology"/>
<feature type="compositionally biased region" description="Pro residues" evidence="2">
    <location>
        <begin position="213"/>
        <end position="223"/>
    </location>
</feature>
<evidence type="ECO:0000259" key="3">
    <source>
        <dbReference type="PROSITE" id="PS00125"/>
    </source>
</evidence>
<dbReference type="EMBL" id="HE573027">
    <property type="protein sequence ID" value="CCC53028.1"/>
    <property type="molecule type" value="Genomic_DNA"/>
</dbReference>
<protein>
    <recommendedName>
        <fullName evidence="1">Serine/threonine-protein phosphatase</fullName>
        <ecNumber evidence="1">3.1.3.16</ecNumber>
    </recommendedName>
</protein>
<dbReference type="PRINTS" id="PR00114">
    <property type="entry name" value="STPHPHTASE"/>
</dbReference>
<evidence type="ECO:0000256" key="1">
    <source>
        <dbReference type="RuleBase" id="RU004273"/>
    </source>
</evidence>
<dbReference type="GO" id="GO:0004722">
    <property type="term" value="F:protein serine/threonine phosphatase activity"/>
    <property type="evidence" value="ECO:0007669"/>
    <property type="project" value="UniProtKB-EC"/>
</dbReference>
<feature type="region of interest" description="Disordered" evidence="2">
    <location>
        <begin position="607"/>
        <end position="643"/>
    </location>
</feature>
<feature type="region of interest" description="Disordered" evidence="2">
    <location>
        <begin position="530"/>
        <end position="557"/>
    </location>
</feature>
<dbReference type="InterPro" id="IPR029052">
    <property type="entry name" value="Metallo-depent_PP-like"/>
</dbReference>
<keyword evidence="1" id="KW-0378">Hydrolase</keyword>
<dbReference type="PANTHER" id="PTHR11668">
    <property type="entry name" value="SERINE/THREONINE PROTEIN PHOSPHATASE"/>
    <property type="match status" value="1"/>
</dbReference>
<dbReference type="SUPFAM" id="SSF56300">
    <property type="entry name" value="Metallo-dependent phosphatases"/>
    <property type="match status" value="1"/>
</dbReference>
<dbReference type="PANTHER" id="PTHR11668:SF496">
    <property type="entry name" value="SERINE_THREONINE-PROTEIN PHOSPHATASE"/>
    <property type="match status" value="1"/>
</dbReference>
<feature type="region of interest" description="Disordered" evidence="2">
    <location>
        <begin position="192"/>
        <end position="226"/>
    </location>
</feature>
<dbReference type="CDD" id="cd00144">
    <property type="entry name" value="MPP_PPP_family"/>
    <property type="match status" value="1"/>
</dbReference>
<dbReference type="GO" id="GO:0005634">
    <property type="term" value="C:nucleus"/>
    <property type="evidence" value="ECO:0007669"/>
    <property type="project" value="TreeGrafter"/>
</dbReference>
<dbReference type="InterPro" id="IPR004843">
    <property type="entry name" value="Calcineurin-like_PHP"/>
</dbReference>
<comment type="similarity">
    <text evidence="1">Belongs to the PPP phosphatase family.</text>
</comment>
<sequence length="799" mass="88053">MWLTRHVAVSRGVSLVVGTTESCDVVVRPVSVNILNGRCHVSCQGEIARVACTARGQLLLTQTRKHVRIFVNGIQMNALGVPMELQHEDLVSFVDLHWETSFCFFARKAPQNLGMLRRSLASFSLTFSQSSEPQVAHLAQPRRASPFLWRRLHKWTPLEDPPKPSGALETELEEDLFPATDNTDSLTVLSEECSAKSSIGDTNSGSEDGELAAPPPPPPPPPALQKHFVSPAVVELRDNRVSLYSILDNQQIMENSESDLLLLSDKLMVHDRVSQPDPYITRRGFGIMKGLHCLHHEPPVRMAAALVMENLSDAYEENENDFISLTPAAKEEIFKNFLLLAEHSISLSQVTSLTLRLASPVVCCGDIHGSYTDLKIIFDNVVPFRHWSLMTTPVLFLGDYVDRGPHDVEVMLFLLAWQALCPTKVFLLRGNHEDDEVNGSIDLYGDTSFLSKCIKYFGEARGKEFWDRVNDVFASMPVIAVIDGTIFACHGGIPCLSAVENSASSQGTGEANEAVDGQDVTVEGSLDEWQQGKKSNVTAKGSDVPCSVTGKEDGPSVSCESLMGELLQSTPGGRGDVRFRHLMPVKGDDKVTAQRRRIIRELLWNDPIPSSEQDNHSSHASKGSTEDDAVGGDDPLSKGPERRIQVDENGFRCNLMRGSRRDTIREFNAFALNAFMERWGFTLIIRAHQQKDAGLEMALCGRMLTLFSSSNYSGDANRAGACIISNGEVRLVTWRGSDTQPSAPSTFSSIDTQDRGKGSRSFPLLDPDVPLVSDFDSLGRPLTPQVAPSYLNMEQREFG</sequence>
<feature type="compositionally biased region" description="Polar residues" evidence="2">
    <location>
        <begin position="737"/>
        <end position="751"/>
    </location>
</feature>
<feature type="compositionally biased region" description="Polar residues" evidence="2">
    <location>
        <begin position="608"/>
        <end position="623"/>
    </location>
</feature>
<name>G0UB41_TRYVY</name>
<dbReference type="AlphaFoldDB" id="G0UB41"/>
<gene>
    <name evidence="4" type="ORF">TVY486_1105120</name>
</gene>
<dbReference type="Gene3D" id="3.60.21.10">
    <property type="match status" value="1"/>
</dbReference>
<dbReference type="GO" id="GO:0005737">
    <property type="term" value="C:cytoplasm"/>
    <property type="evidence" value="ECO:0007669"/>
    <property type="project" value="TreeGrafter"/>
</dbReference>
<feature type="region of interest" description="Disordered" evidence="2">
    <location>
        <begin position="737"/>
        <end position="762"/>
    </location>
</feature>
<dbReference type="VEuPathDB" id="TriTrypDB:TvY486_1105120"/>
<dbReference type="EC" id="3.1.3.16" evidence="1"/>
<reference evidence="4" key="1">
    <citation type="journal article" date="2012" name="Proc. Natl. Acad. Sci. U.S.A.">
        <title>Antigenic diversity is generated by distinct evolutionary mechanisms in African trypanosome species.</title>
        <authorList>
            <person name="Jackson A.P."/>
            <person name="Berry A."/>
            <person name="Aslett M."/>
            <person name="Allison H.C."/>
            <person name="Burton P."/>
            <person name="Vavrova-Anderson J."/>
            <person name="Brown R."/>
            <person name="Browne H."/>
            <person name="Corton N."/>
            <person name="Hauser H."/>
            <person name="Gamble J."/>
            <person name="Gilderthorp R."/>
            <person name="Marcello L."/>
            <person name="McQuillan J."/>
            <person name="Otto T.D."/>
            <person name="Quail M.A."/>
            <person name="Sanders M.J."/>
            <person name="van Tonder A."/>
            <person name="Ginger M.L."/>
            <person name="Field M.C."/>
            <person name="Barry J.D."/>
            <person name="Hertz-Fowler C."/>
            <person name="Berriman M."/>
        </authorList>
    </citation>
    <scope>NUCLEOTIDE SEQUENCE</scope>
    <source>
        <strain evidence="4">Y486</strain>
    </source>
</reference>
<feature type="domain" description="Serine/threonine specific protein phosphatases" evidence="3">
    <location>
        <begin position="428"/>
        <end position="433"/>
    </location>
</feature>
<evidence type="ECO:0000313" key="4">
    <source>
        <dbReference type="EMBL" id="CCC53028.1"/>
    </source>
</evidence>
<dbReference type="SMART" id="SM00156">
    <property type="entry name" value="PP2Ac"/>
    <property type="match status" value="1"/>
</dbReference>
<dbReference type="PROSITE" id="PS00125">
    <property type="entry name" value="SER_THR_PHOSPHATASE"/>
    <property type="match status" value="1"/>
</dbReference>
<dbReference type="InterPro" id="IPR006186">
    <property type="entry name" value="Ser/Thr-sp_prot-phosphatase"/>
</dbReference>
<evidence type="ECO:0000256" key="2">
    <source>
        <dbReference type="SAM" id="MobiDB-lite"/>
    </source>
</evidence>
<accession>G0UB41</accession>
<comment type="catalytic activity">
    <reaction evidence="1">
        <text>O-phospho-L-threonyl-[protein] + H2O = L-threonyl-[protein] + phosphate</text>
        <dbReference type="Rhea" id="RHEA:47004"/>
        <dbReference type="Rhea" id="RHEA-COMP:11060"/>
        <dbReference type="Rhea" id="RHEA-COMP:11605"/>
        <dbReference type="ChEBI" id="CHEBI:15377"/>
        <dbReference type="ChEBI" id="CHEBI:30013"/>
        <dbReference type="ChEBI" id="CHEBI:43474"/>
        <dbReference type="ChEBI" id="CHEBI:61977"/>
        <dbReference type="EC" id="3.1.3.16"/>
    </reaction>
</comment>
<dbReference type="OMA" id="MELQHED"/>
<dbReference type="InterPro" id="IPR050341">
    <property type="entry name" value="PP1_catalytic_subunit"/>
</dbReference>
<feature type="compositionally biased region" description="Polar residues" evidence="2">
    <location>
        <begin position="195"/>
        <end position="206"/>
    </location>
</feature>